<accession>F3ZWR5</accession>
<evidence type="ECO:0000256" key="6">
    <source>
        <dbReference type="ARBA" id="ARBA00067277"/>
    </source>
</evidence>
<dbReference type="KEGG" id="mas:Mahau_1314"/>
<dbReference type="STRING" id="697281.Mahau_1314"/>
<dbReference type="RefSeq" id="WP_013780938.1">
    <property type="nucleotide sequence ID" value="NC_015520.1"/>
</dbReference>
<feature type="domain" description="Aldehyde dehydrogenase" evidence="7">
    <location>
        <begin position="12"/>
        <end position="476"/>
    </location>
</feature>
<dbReference type="HOGENOM" id="CLU_005391_5_1_9"/>
<evidence type="ECO:0000256" key="5">
    <source>
        <dbReference type="ARBA" id="ARBA00066984"/>
    </source>
</evidence>
<evidence type="ECO:0000256" key="3">
    <source>
        <dbReference type="ARBA" id="ARBA00050326"/>
    </source>
</evidence>
<sequence length="481" mass="51919">MMHEKMFIAGKWVESETGDTFKVINPATEEVFAEVPLATPNDVERAIAAADGAFTDWSALTPFERGRYLRKASSTILERSKEIAKLMTMEQGKPLAEAEGEVKKGADILRYYAEEGERVYGRIIANAEVDMESMVIYQPIGVAAAISPWNYPIELLAWKVGGALASGCTLVAKLPSETPLSPLAFIKCVVDAGIPAGVLNAVTGPGSVIGAILTAHPLVKKVAFTGSTEVGKGVLKSTADTLKKVSLELGGSLPMVICSDCDMDAAVAGAVRRSFRNMGQICIAINRIYVSQDIYEEFIERFAEATEKLVIGNGLTDDPCDLGPMCTSSGLEKTMSHIKDAVGKGAKIVCGGKRPSGEKFEKGYFFEPTILRDVDHSMLVMNEETFGPLVGVMPFKNLEEAVKLADDTKYGLAAIVFTQDISTARRLSHLIEAGNIAINNVDAGVINAPYGGWKDSGFGVEHGPEGLYEYLHIKHIRLRYI</sequence>
<dbReference type="PROSITE" id="PS00070">
    <property type="entry name" value="ALDEHYDE_DEHYDR_CYS"/>
    <property type="match status" value="1"/>
</dbReference>
<dbReference type="FunFam" id="3.40.309.10:FF:000009">
    <property type="entry name" value="Aldehyde dehydrogenase A"/>
    <property type="match status" value="1"/>
</dbReference>
<dbReference type="OrthoDB" id="9762913at2"/>
<evidence type="ECO:0000259" key="7">
    <source>
        <dbReference type="Pfam" id="PF00171"/>
    </source>
</evidence>
<evidence type="ECO:0000256" key="2">
    <source>
        <dbReference type="ARBA" id="ARBA00023002"/>
    </source>
</evidence>
<organism evidence="8 9">
    <name type="scientific">Mahella australiensis (strain DSM 15567 / CIP 107919 / 50-1 BON)</name>
    <dbReference type="NCBI Taxonomy" id="697281"/>
    <lineage>
        <taxon>Bacteria</taxon>
        <taxon>Bacillati</taxon>
        <taxon>Bacillota</taxon>
        <taxon>Clostridia</taxon>
        <taxon>Thermoanaerobacterales</taxon>
        <taxon>Thermoanaerobacterales Family IV. Incertae Sedis</taxon>
        <taxon>Mahella</taxon>
    </lineage>
</organism>
<dbReference type="InterPro" id="IPR016160">
    <property type="entry name" value="Ald_DH_CS_CYS"/>
</dbReference>
<dbReference type="AlphaFoldDB" id="F3ZWR5"/>
<dbReference type="InterPro" id="IPR050740">
    <property type="entry name" value="Aldehyde_DH_Superfamily"/>
</dbReference>
<evidence type="ECO:0000313" key="8">
    <source>
        <dbReference type="EMBL" id="AEE96508.1"/>
    </source>
</evidence>
<comment type="function">
    <text evidence="4">Part of the sulfo-TAL (or sulfo-SFT) pathway, a D-sulfoquinovose degradation pathway that produces sulfolactate (SL). Catalyzes the oxidation of 3-sulfolactaldehyde (SLA) to sulfolactate (SL).</text>
</comment>
<reference evidence="9" key="1">
    <citation type="submission" date="2010-11" db="EMBL/GenBank/DDBJ databases">
        <title>The complete genome of Mahella australiensis DSM 15567.</title>
        <authorList>
            <consortium name="US DOE Joint Genome Institute (JGI-PGF)"/>
            <person name="Lucas S."/>
            <person name="Copeland A."/>
            <person name="Lapidus A."/>
            <person name="Bruce D."/>
            <person name="Goodwin L."/>
            <person name="Pitluck S."/>
            <person name="Kyrpides N."/>
            <person name="Mavromatis K."/>
            <person name="Pagani I."/>
            <person name="Ivanova N."/>
            <person name="Teshima H."/>
            <person name="Brettin T."/>
            <person name="Detter J.C."/>
            <person name="Han C."/>
            <person name="Tapia R."/>
            <person name="Land M."/>
            <person name="Hauser L."/>
            <person name="Markowitz V."/>
            <person name="Cheng J.-F."/>
            <person name="Hugenholtz P."/>
            <person name="Woyke T."/>
            <person name="Wu D."/>
            <person name="Spring S."/>
            <person name="Pukall R."/>
            <person name="Steenblock K."/>
            <person name="Schneider S."/>
            <person name="Klenk H.-P."/>
            <person name="Eisen J.A."/>
        </authorList>
    </citation>
    <scope>NUCLEOTIDE SEQUENCE [LARGE SCALE GENOMIC DNA]</scope>
    <source>
        <strain evidence="9">DSM 15567 / CIP 107919 / 50-1 BON</strain>
    </source>
</reference>
<dbReference type="SUPFAM" id="SSF53720">
    <property type="entry name" value="ALDH-like"/>
    <property type="match status" value="1"/>
</dbReference>
<protein>
    <recommendedName>
        <fullName evidence="6">3-sulfolactaldehyde dehydrogenase</fullName>
        <ecNumber evidence="5">1.2.1.97</ecNumber>
    </recommendedName>
</protein>
<keyword evidence="2" id="KW-0560">Oxidoreductase</keyword>
<dbReference type="Pfam" id="PF00171">
    <property type="entry name" value="Aldedh"/>
    <property type="match status" value="1"/>
</dbReference>
<dbReference type="FunFam" id="3.40.605.10:FF:000007">
    <property type="entry name" value="NAD/NADP-dependent betaine aldehyde dehydrogenase"/>
    <property type="match status" value="1"/>
</dbReference>
<dbReference type="Proteomes" id="UP000008457">
    <property type="component" value="Chromosome"/>
</dbReference>
<reference evidence="8 9" key="2">
    <citation type="journal article" date="2011" name="Stand. Genomic Sci.">
        <title>Complete genome sequence of Mahella australiensis type strain (50-1 BON).</title>
        <authorList>
            <person name="Sikorski J."/>
            <person name="Teshima H."/>
            <person name="Nolan M."/>
            <person name="Lucas S."/>
            <person name="Hammon N."/>
            <person name="Deshpande S."/>
            <person name="Cheng J.F."/>
            <person name="Pitluck S."/>
            <person name="Liolios K."/>
            <person name="Pagani I."/>
            <person name="Ivanova N."/>
            <person name="Huntemann M."/>
            <person name="Mavromatis K."/>
            <person name="Ovchinikova G."/>
            <person name="Pati A."/>
            <person name="Tapia R."/>
            <person name="Han C."/>
            <person name="Goodwin L."/>
            <person name="Chen A."/>
            <person name="Palaniappan K."/>
            <person name="Land M."/>
            <person name="Hauser L."/>
            <person name="Ngatchou-Djao O.D."/>
            <person name="Rohde M."/>
            <person name="Pukall R."/>
            <person name="Spring S."/>
            <person name="Abt B."/>
            <person name="Goker M."/>
            <person name="Detter J.C."/>
            <person name="Woyke T."/>
            <person name="Bristow J."/>
            <person name="Markowitz V."/>
            <person name="Hugenholtz P."/>
            <person name="Eisen J.A."/>
            <person name="Kyrpides N.C."/>
            <person name="Klenk H.P."/>
            <person name="Lapidus A."/>
        </authorList>
    </citation>
    <scope>NUCLEOTIDE SEQUENCE [LARGE SCALE GENOMIC DNA]</scope>
    <source>
        <strain evidence="9">DSM 15567 / CIP 107919 / 50-1 BON</strain>
    </source>
</reference>
<dbReference type="PANTHER" id="PTHR43353:SF5">
    <property type="entry name" value="SUCCINATE-SEMIALDEHYDE DEHYDROGENASE, MITOCHONDRIAL"/>
    <property type="match status" value="1"/>
</dbReference>
<dbReference type="Gene3D" id="3.40.605.10">
    <property type="entry name" value="Aldehyde Dehydrogenase, Chain A, domain 1"/>
    <property type="match status" value="1"/>
</dbReference>
<dbReference type="GO" id="GO:0004777">
    <property type="term" value="F:succinate-semialdehyde dehydrogenase (NAD+) activity"/>
    <property type="evidence" value="ECO:0007669"/>
    <property type="project" value="TreeGrafter"/>
</dbReference>
<dbReference type="EMBL" id="CP002360">
    <property type="protein sequence ID" value="AEE96508.1"/>
    <property type="molecule type" value="Genomic_DNA"/>
</dbReference>
<gene>
    <name evidence="8" type="ordered locus">Mahau_1314</name>
</gene>
<evidence type="ECO:0000256" key="1">
    <source>
        <dbReference type="ARBA" id="ARBA00009986"/>
    </source>
</evidence>
<dbReference type="InterPro" id="IPR016161">
    <property type="entry name" value="Ald_DH/histidinol_DH"/>
</dbReference>
<dbReference type="GO" id="GO:0009450">
    <property type="term" value="P:gamma-aminobutyric acid catabolic process"/>
    <property type="evidence" value="ECO:0007669"/>
    <property type="project" value="TreeGrafter"/>
</dbReference>
<dbReference type="InterPro" id="IPR015590">
    <property type="entry name" value="Aldehyde_DH_dom"/>
</dbReference>
<dbReference type="eggNOG" id="COG1012">
    <property type="taxonomic scope" value="Bacteria"/>
</dbReference>
<name>F3ZWR5_MAHA5</name>
<comment type="catalytic activity">
    <reaction evidence="3">
        <text>(2S)-3-sulfolactaldehyde + NAD(+) + H2O = (2S)-3-sulfolactate + NADH + 2 H(+)</text>
        <dbReference type="Rhea" id="RHEA:47932"/>
        <dbReference type="ChEBI" id="CHEBI:15377"/>
        <dbReference type="ChEBI" id="CHEBI:15378"/>
        <dbReference type="ChEBI" id="CHEBI:57540"/>
        <dbReference type="ChEBI" id="CHEBI:57945"/>
        <dbReference type="ChEBI" id="CHEBI:61289"/>
        <dbReference type="ChEBI" id="CHEBI:90109"/>
        <dbReference type="EC" id="1.2.1.97"/>
    </reaction>
    <physiologicalReaction direction="left-to-right" evidence="3">
        <dbReference type="Rhea" id="RHEA:47933"/>
    </physiologicalReaction>
</comment>
<evidence type="ECO:0000256" key="4">
    <source>
        <dbReference type="ARBA" id="ARBA00054572"/>
    </source>
</evidence>
<dbReference type="InterPro" id="IPR016162">
    <property type="entry name" value="Ald_DH_N"/>
</dbReference>
<dbReference type="InterPro" id="IPR016163">
    <property type="entry name" value="Ald_DH_C"/>
</dbReference>
<evidence type="ECO:0000313" key="9">
    <source>
        <dbReference type="Proteomes" id="UP000008457"/>
    </source>
</evidence>
<dbReference type="PANTHER" id="PTHR43353">
    <property type="entry name" value="SUCCINATE-SEMIALDEHYDE DEHYDROGENASE, MITOCHONDRIAL"/>
    <property type="match status" value="1"/>
</dbReference>
<dbReference type="EC" id="1.2.1.97" evidence="5"/>
<proteinExistence type="inferred from homology"/>
<dbReference type="CDD" id="cd07103">
    <property type="entry name" value="ALDH_F5_SSADH_GabD"/>
    <property type="match status" value="1"/>
</dbReference>
<keyword evidence="9" id="KW-1185">Reference proteome</keyword>
<dbReference type="Gene3D" id="3.40.309.10">
    <property type="entry name" value="Aldehyde Dehydrogenase, Chain A, domain 2"/>
    <property type="match status" value="1"/>
</dbReference>
<comment type="similarity">
    <text evidence="1">Belongs to the aldehyde dehydrogenase family.</text>
</comment>